<comment type="caution">
    <text evidence="2">The sequence shown here is derived from an EMBL/GenBank/DDBJ whole genome shotgun (WGS) entry which is preliminary data.</text>
</comment>
<keyword evidence="3" id="KW-1185">Reference proteome</keyword>
<name>A0A8H5MI79_9HYPO</name>
<evidence type="ECO:0000313" key="2">
    <source>
        <dbReference type="EMBL" id="KAF5528787.1"/>
    </source>
</evidence>
<evidence type="ECO:0000256" key="1">
    <source>
        <dbReference type="SAM" id="MobiDB-lite"/>
    </source>
</evidence>
<sequence length="76" mass="8484">MIHTEAHNLAEDDSTSADQAYKVFTSKGNQEDDSKPQQWEEFGHTFEPGELDLLKQSIAQMALSRIDGQDELFVGG</sequence>
<dbReference type="AlphaFoldDB" id="A0A8H5MI79"/>
<gene>
    <name evidence="2" type="ORF">FNAPI_14101</name>
</gene>
<dbReference type="EMBL" id="JAAOAO010001299">
    <property type="protein sequence ID" value="KAF5528787.1"/>
    <property type="molecule type" value="Genomic_DNA"/>
</dbReference>
<organism evidence="2 3">
    <name type="scientific">Fusarium napiforme</name>
    <dbReference type="NCBI Taxonomy" id="42672"/>
    <lineage>
        <taxon>Eukaryota</taxon>
        <taxon>Fungi</taxon>
        <taxon>Dikarya</taxon>
        <taxon>Ascomycota</taxon>
        <taxon>Pezizomycotina</taxon>
        <taxon>Sordariomycetes</taxon>
        <taxon>Hypocreomycetidae</taxon>
        <taxon>Hypocreales</taxon>
        <taxon>Nectriaceae</taxon>
        <taxon>Fusarium</taxon>
        <taxon>Fusarium fujikuroi species complex</taxon>
    </lineage>
</organism>
<feature type="region of interest" description="Disordered" evidence="1">
    <location>
        <begin position="1"/>
        <end position="41"/>
    </location>
</feature>
<proteinExistence type="predicted"/>
<feature type="compositionally biased region" description="Basic and acidic residues" evidence="1">
    <location>
        <begin position="1"/>
        <end position="10"/>
    </location>
</feature>
<evidence type="ECO:0000313" key="3">
    <source>
        <dbReference type="Proteomes" id="UP000574317"/>
    </source>
</evidence>
<accession>A0A8H5MI79</accession>
<dbReference type="Proteomes" id="UP000574317">
    <property type="component" value="Unassembled WGS sequence"/>
</dbReference>
<feature type="non-terminal residue" evidence="2">
    <location>
        <position position="1"/>
    </location>
</feature>
<protein>
    <submittedName>
        <fullName evidence="2">Tyrosine phosphatase YVH1</fullName>
    </submittedName>
</protein>
<reference evidence="2 3" key="1">
    <citation type="submission" date="2020-05" db="EMBL/GenBank/DDBJ databases">
        <title>Identification and distribution of gene clusters putatively required for synthesis of sphingolipid metabolism inhibitors in phylogenetically diverse species of the filamentous fungus Fusarium.</title>
        <authorList>
            <person name="Kim H.-S."/>
            <person name="Busman M."/>
            <person name="Brown D.W."/>
            <person name="Divon H."/>
            <person name="Uhlig S."/>
            <person name="Proctor R.H."/>
        </authorList>
    </citation>
    <scope>NUCLEOTIDE SEQUENCE [LARGE SCALE GENOMIC DNA]</scope>
    <source>
        <strain evidence="2 3">NRRL 25196</strain>
    </source>
</reference>